<reference evidence="2 3" key="1">
    <citation type="submission" date="2018-10" db="EMBL/GenBank/DDBJ databases">
        <title>Sequencing the genomes of 1000 actinobacteria strains.</title>
        <authorList>
            <person name="Klenk H.-P."/>
        </authorList>
    </citation>
    <scope>NUCLEOTIDE SEQUENCE [LARGE SCALE GENOMIC DNA]</scope>
    <source>
        <strain evidence="2 3">DSM 43800</strain>
    </source>
</reference>
<dbReference type="EMBL" id="RBXO01000001">
    <property type="protein sequence ID" value="RKT54193.1"/>
    <property type="molecule type" value="Genomic_DNA"/>
</dbReference>
<name>A0A495W094_9PSEU</name>
<comment type="caution">
    <text evidence="2">The sequence shown here is derived from an EMBL/GenBank/DDBJ whole genome shotgun (WGS) entry which is preliminary data.</text>
</comment>
<proteinExistence type="predicted"/>
<dbReference type="RefSeq" id="WP_170211836.1">
    <property type="nucleotide sequence ID" value="NZ_RBXO01000001.1"/>
</dbReference>
<accession>A0A495W094</accession>
<gene>
    <name evidence="2" type="ORF">C8E97_2807</name>
</gene>
<feature type="compositionally biased region" description="Basic and acidic residues" evidence="1">
    <location>
        <begin position="1"/>
        <end position="12"/>
    </location>
</feature>
<evidence type="ECO:0000256" key="1">
    <source>
        <dbReference type="SAM" id="MobiDB-lite"/>
    </source>
</evidence>
<keyword evidence="3" id="KW-1185">Reference proteome</keyword>
<feature type="region of interest" description="Disordered" evidence="1">
    <location>
        <begin position="1"/>
        <end position="24"/>
    </location>
</feature>
<sequence length="52" mass="5562">MAKKSTPRDGCGHRRGVRGGGGYTAVFETPAAQEKGKSLFVRVRALLTSLSR</sequence>
<evidence type="ECO:0000313" key="2">
    <source>
        <dbReference type="EMBL" id="RKT54193.1"/>
    </source>
</evidence>
<organism evidence="2 3">
    <name type="scientific">Saccharothrix australiensis</name>
    <dbReference type="NCBI Taxonomy" id="2072"/>
    <lineage>
        <taxon>Bacteria</taxon>
        <taxon>Bacillati</taxon>
        <taxon>Actinomycetota</taxon>
        <taxon>Actinomycetes</taxon>
        <taxon>Pseudonocardiales</taxon>
        <taxon>Pseudonocardiaceae</taxon>
        <taxon>Saccharothrix</taxon>
    </lineage>
</organism>
<protein>
    <submittedName>
        <fullName evidence="2">Uncharacterized protein</fullName>
    </submittedName>
</protein>
<dbReference type="AlphaFoldDB" id="A0A495W094"/>
<evidence type="ECO:0000313" key="3">
    <source>
        <dbReference type="Proteomes" id="UP000282084"/>
    </source>
</evidence>
<dbReference type="Proteomes" id="UP000282084">
    <property type="component" value="Unassembled WGS sequence"/>
</dbReference>